<keyword evidence="20" id="KW-1185">Reference proteome</keyword>
<dbReference type="SUPFAM" id="SSF57180">
    <property type="entry name" value="Cellulose-binding domain"/>
    <property type="match status" value="1"/>
</dbReference>
<dbReference type="PANTHER" id="PTHR31884">
    <property type="entry name" value="POLYGALACTURONASE"/>
    <property type="match status" value="1"/>
</dbReference>
<keyword evidence="10 15" id="KW-0326">Glycosidase</keyword>
<proteinExistence type="inferred from homology"/>
<organism evidence="19 20">
    <name type="scientific">Orbilia ellipsospora</name>
    <dbReference type="NCBI Taxonomy" id="2528407"/>
    <lineage>
        <taxon>Eukaryota</taxon>
        <taxon>Fungi</taxon>
        <taxon>Dikarya</taxon>
        <taxon>Ascomycota</taxon>
        <taxon>Pezizomycotina</taxon>
        <taxon>Orbiliomycetes</taxon>
        <taxon>Orbiliales</taxon>
        <taxon>Orbiliaceae</taxon>
        <taxon>Orbilia</taxon>
    </lineage>
</organism>
<evidence type="ECO:0000256" key="6">
    <source>
        <dbReference type="ARBA" id="ARBA00022737"/>
    </source>
</evidence>
<feature type="region of interest" description="Disordered" evidence="16">
    <location>
        <begin position="64"/>
        <end position="95"/>
    </location>
</feature>
<keyword evidence="11" id="KW-0961">Cell wall biogenesis/degradation</keyword>
<feature type="chain" id="PRO_5043810401" description="endo-polygalacturonase" evidence="17">
    <location>
        <begin position="19"/>
        <end position="464"/>
    </location>
</feature>
<comment type="similarity">
    <text evidence="2 15">Belongs to the glycosyl hydrolase 28 family.</text>
</comment>
<comment type="subcellular location">
    <subcellularLocation>
        <location evidence="1">Secreted</location>
    </subcellularLocation>
</comment>
<dbReference type="PROSITE" id="PS51164">
    <property type="entry name" value="CBM1_2"/>
    <property type="match status" value="1"/>
</dbReference>
<protein>
    <recommendedName>
        <fullName evidence="3">endo-polygalacturonase</fullName>
        <ecNumber evidence="3">3.2.1.15</ecNumber>
    </recommendedName>
</protein>
<dbReference type="Gene3D" id="2.160.20.10">
    <property type="entry name" value="Single-stranded right-handed beta-helix, Pectin lyase-like"/>
    <property type="match status" value="1"/>
</dbReference>
<evidence type="ECO:0000256" key="17">
    <source>
        <dbReference type="SAM" id="SignalP"/>
    </source>
</evidence>
<dbReference type="AlphaFoldDB" id="A0AAV9XJW0"/>
<dbReference type="GO" id="GO:0005576">
    <property type="term" value="C:extracellular region"/>
    <property type="evidence" value="ECO:0007669"/>
    <property type="project" value="UniProtKB-SubCell"/>
</dbReference>
<dbReference type="Pfam" id="PF00734">
    <property type="entry name" value="CBM_1"/>
    <property type="match status" value="1"/>
</dbReference>
<accession>A0AAV9XJW0</accession>
<dbReference type="PROSITE" id="PS00562">
    <property type="entry name" value="CBM1_1"/>
    <property type="match status" value="1"/>
</dbReference>
<feature type="active site" evidence="14">
    <location>
        <position position="330"/>
    </location>
</feature>
<evidence type="ECO:0000256" key="15">
    <source>
        <dbReference type="RuleBase" id="RU361169"/>
    </source>
</evidence>
<evidence type="ECO:0000256" key="2">
    <source>
        <dbReference type="ARBA" id="ARBA00008834"/>
    </source>
</evidence>
<evidence type="ECO:0000259" key="18">
    <source>
        <dbReference type="PROSITE" id="PS51164"/>
    </source>
</evidence>
<dbReference type="SMART" id="SM00710">
    <property type="entry name" value="PbH1"/>
    <property type="match status" value="7"/>
</dbReference>
<comment type="caution">
    <text evidence="19">The sequence shown here is derived from an EMBL/GenBank/DDBJ whole genome shotgun (WGS) entry which is preliminary data.</text>
</comment>
<reference evidence="19 20" key="1">
    <citation type="submission" date="2019-10" db="EMBL/GenBank/DDBJ databases">
        <authorList>
            <person name="Palmer J.M."/>
        </authorList>
    </citation>
    <scope>NUCLEOTIDE SEQUENCE [LARGE SCALE GENOMIC DNA]</scope>
    <source>
        <strain evidence="19 20">TWF694</strain>
    </source>
</reference>
<dbReference type="SUPFAM" id="SSF51126">
    <property type="entry name" value="Pectin lyase-like"/>
    <property type="match status" value="1"/>
</dbReference>
<dbReference type="EC" id="3.2.1.15" evidence="3"/>
<keyword evidence="8" id="KW-1015">Disulfide bond</keyword>
<feature type="domain" description="CBM1" evidence="18">
    <location>
        <begin position="18"/>
        <end position="54"/>
    </location>
</feature>
<feature type="signal peptide" evidence="17">
    <location>
        <begin position="1"/>
        <end position="18"/>
    </location>
</feature>
<evidence type="ECO:0000256" key="12">
    <source>
        <dbReference type="ARBA" id="ARBA00034074"/>
    </source>
</evidence>
<evidence type="ECO:0000313" key="20">
    <source>
        <dbReference type="Proteomes" id="UP001365542"/>
    </source>
</evidence>
<dbReference type="InterPro" id="IPR035971">
    <property type="entry name" value="CBD_sf"/>
</dbReference>
<evidence type="ECO:0000256" key="9">
    <source>
        <dbReference type="ARBA" id="ARBA00023180"/>
    </source>
</evidence>
<dbReference type="GO" id="GO:0071555">
    <property type="term" value="P:cell wall organization"/>
    <property type="evidence" value="ECO:0007669"/>
    <property type="project" value="UniProtKB-KW"/>
</dbReference>
<dbReference type="PANTHER" id="PTHR31884:SF9">
    <property type="entry name" value="ENDOPOLYGALACTURONASE D-RELATED"/>
    <property type="match status" value="1"/>
</dbReference>
<dbReference type="InterPro" id="IPR050434">
    <property type="entry name" value="Glycosyl_hydrlase_28"/>
</dbReference>
<evidence type="ECO:0000256" key="3">
    <source>
        <dbReference type="ARBA" id="ARBA00012736"/>
    </source>
</evidence>
<dbReference type="InterPro" id="IPR011050">
    <property type="entry name" value="Pectin_lyase_fold/virulence"/>
</dbReference>
<dbReference type="Pfam" id="PF00295">
    <property type="entry name" value="Glyco_hydro_28"/>
    <property type="match status" value="1"/>
</dbReference>
<dbReference type="InterPro" id="IPR000254">
    <property type="entry name" value="CBD"/>
</dbReference>
<evidence type="ECO:0000256" key="10">
    <source>
        <dbReference type="ARBA" id="ARBA00023295"/>
    </source>
</evidence>
<evidence type="ECO:0000256" key="5">
    <source>
        <dbReference type="ARBA" id="ARBA00022729"/>
    </source>
</evidence>
<dbReference type="GO" id="GO:0030248">
    <property type="term" value="F:cellulose binding"/>
    <property type="evidence" value="ECO:0007669"/>
    <property type="project" value="InterPro"/>
</dbReference>
<gene>
    <name evidence="19" type="ORF">TWF694_006379</name>
</gene>
<evidence type="ECO:0000256" key="16">
    <source>
        <dbReference type="SAM" id="MobiDB-lite"/>
    </source>
</evidence>
<dbReference type="InterPro" id="IPR012334">
    <property type="entry name" value="Pectin_lyas_fold"/>
</dbReference>
<keyword evidence="4" id="KW-0964">Secreted</keyword>
<evidence type="ECO:0000256" key="14">
    <source>
        <dbReference type="PROSITE-ProRule" id="PRU10052"/>
    </source>
</evidence>
<evidence type="ECO:0000256" key="11">
    <source>
        <dbReference type="ARBA" id="ARBA00023316"/>
    </source>
</evidence>
<keyword evidence="7 15" id="KW-0378">Hydrolase</keyword>
<evidence type="ECO:0000256" key="13">
    <source>
        <dbReference type="ARBA" id="ARBA00037707"/>
    </source>
</evidence>
<dbReference type="Proteomes" id="UP001365542">
    <property type="component" value="Unassembled WGS sequence"/>
</dbReference>
<keyword evidence="5 17" id="KW-0732">Signal</keyword>
<evidence type="ECO:0000256" key="1">
    <source>
        <dbReference type="ARBA" id="ARBA00004613"/>
    </source>
</evidence>
<comment type="catalytic activity">
    <reaction evidence="12">
        <text>(1,4-alpha-D-galacturonosyl)n+m + H2O = (1,4-alpha-D-galacturonosyl)n + (1,4-alpha-D-galacturonosyl)m.</text>
        <dbReference type="EC" id="3.2.1.15"/>
    </reaction>
</comment>
<dbReference type="InterPro" id="IPR006626">
    <property type="entry name" value="PbH1"/>
</dbReference>
<dbReference type="EMBL" id="JAVHJO010000002">
    <property type="protein sequence ID" value="KAK6542424.1"/>
    <property type="molecule type" value="Genomic_DNA"/>
</dbReference>
<dbReference type="SMART" id="SM00236">
    <property type="entry name" value="fCBD"/>
    <property type="match status" value="1"/>
</dbReference>
<evidence type="ECO:0000313" key="19">
    <source>
        <dbReference type="EMBL" id="KAK6542424.1"/>
    </source>
</evidence>
<dbReference type="GO" id="GO:0045490">
    <property type="term" value="P:pectin catabolic process"/>
    <property type="evidence" value="ECO:0007669"/>
    <property type="project" value="TreeGrafter"/>
</dbReference>
<evidence type="ECO:0000256" key="8">
    <source>
        <dbReference type="ARBA" id="ARBA00023157"/>
    </source>
</evidence>
<comment type="function">
    <text evidence="13">Involved in maceration and soft-rotting of plant tissue. Hydrolyzes the 1,4-alpha glycosidic bonds of de-esterified pectate in the smooth region of the plant cell wall.</text>
</comment>
<evidence type="ECO:0000256" key="4">
    <source>
        <dbReference type="ARBA" id="ARBA00022525"/>
    </source>
</evidence>
<keyword evidence="6" id="KW-0677">Repeat</keyword>
<keyword evidence="9" id="KW-0325">Glycoprotein</keyword>
<dbReference type="PROSITE" id="PS00502">
    <property type="entry name" value="POLYGALACTURONASE"/>
    <property type="match status" value="1"/>
</dbReference>
<name>A0AAV9XJW0_9PEZI</name>
<evidence type="ECO:0000256" key="7">
    <source>
        <dbReference type="ARBA" id="ARBA00022801"/>
    </source>
</evidence>
<dbReference type="GO" id="GO:0004650">
    <property type="term" value="F:polygalacturonase activity"/>
    <property type="evidence" value="ECO:0007669"/>
    <property type="project" value="UniProtKB-EC"/>
</dbReference>
<sequence>MKKAAAIAALALASGTAAQQTAYGQCGGVGWTGPTSCVSGWTCVYSNDYYSQCVQGSAATTTKTTTTKTSTTKTTTTKTTTTSSTKTSSTKTTTTSSTKATTTLSTSKTTTKATTTSPPPTGAGCLVTAYASISSAVKSCSLITLSNISAPPSSTIDLQKLLPSATVVFAGLTTFGVTANDDFDPIVISGNNILITGAAGHTIDGGGPNYWDGQGSNGGSSKPDHFIVVKKTSNARITNLNIKNWPVHCFDMTGNEYLTVSGLNLDNSDGDAANSKSGGDPAAHNSDGFDISSSDYVTLENINVHNQDDCVAVTSGTHITVTGMYCYGGHGLSIGSIGGKSNNTVDTVTFSNSQIVNSENGCRIKTNSGTTGTVKNVVYSGITLSGITDYGIDVQQDYLNGGPTGDPTNGVTISGVSFIDVTGTVSSSAYDYYILCGSGSCSGFTFSGTSITGGKTSCNYGSCP</sequence>
<dbReference type="InterPro" id="IPR000743">
    <property type="entry name" value="Glyco_hydro_28"/>
</dbReference>
<dbReference type="FunFam" id="2.160.20.10:FF:000002">
    <property type="entry name" value="Endopolygalacturonase D"/>
    <property type="match status" value="1"/>
</dbReference>